<keyword evidence="1" id="KW-1133">Transmembrane helix</keyword>
<dbReference type="Proteomes" id="UP000198521">
    <property type="component" value="Unassembled WGS sequence"/>
</dbReference>
<accession>A0A1H7NPU2</accession>
<keyword evidence="1" id="KW-0472">Membrane</keyword>
<dbReference type="SUPFAM" id="SSF48452">
    <property type="entry name" value="TPR-like"/>
    <property type="match status" value="1"/>
</dbReference>
<sequence length="244" mass="27776">MEREELIDKYLQSELTPAEKDQFDNLIENDTTFRKEVEFLKDLNIVAGAEDRDGLRNSLASFEEKITANETKVVPLFNYKKLLVAASILLVVAIGGITFLKPFGVDTNQLYAENFEPYKNVVTPIVRGEDTTNKETIAFTSYESKNYELAAEQFGNLYETTKSAYFLLYQANSLLASNKTKEAIPLLEQHISLEGQLSERGKWYLSLAYLKENRKKEAINLLEEMSKTGSFKNSDVLKLLSQLK</sequence>
<dbReference type="InterPro" id="IPR011990">
    <property type="entry name" value="TPR-like_helical_dom_sf"/>
</dbReference>
<evidence type="ECO:0008006" key="4">
    <source>
        <dbReference type="Google" id="ProtNLM"/>
    </source>
</evidence>
<feature type="transmembrane region" description="Helical" evidence="1">
    <location>
        <begin position="82"/>
        <end position="100"/>
    </location>
</feature>
<keyword evidence="3" id="KW-1185">Reference proteome</keyword>
<proteinExistence type="predicted"/>
<organism evidence="2 3">
    <name type="scientific">Aquimarina amphilecti</name>
    <dbReference type="NCBI Taxonomy" id="1038014"/>
    <lineage>
        <taxon>Bacteria</taxon>
        <taxon>Pseudomonadati</taxon>
        <taxon>Bacteroidota</taxon>
        <taxon>Flavobacteriia</taxon>
        <taxon>Flavobacteriales</taxon>
        <taxon>Flavobacteriaceae</taxon>
        <taxon>Aquimarina</taxon>
    </lineage>
</organism>
<dbReference type="EMBL" id="FOAB01000003">
    <property type="protein sequence ID" value="SEL25045.1"/>
    <property type="molecule type" value="Genomic_DNA"/>
</dbReference>
<dbReference type="RefSeq" id="WP_091408143.1">
    <property type="nucleotide sequence ID" value="NZ_FOAB01000003.1"/>
</dbReference>
<dbReference type="Gene3D" id="1.25.40.10">
    <property type="entry name" value="Tetratricopeptide repeat domain"/>
    <property type="match status" value="1"/>
</dbReference>
<reference evidence="3" key="1">
    <citation type="submission" date="2016-10" db="EMBL/GenBank/DDBJ databases">
        <authorList>
            <person name="Varghese N."/>
            <person name="Submissions S."/>
        </authorList>
    </citation>
    <scope>NUCLEOTIDE SEQUENCE [LARGE SCALE GENOMIC DNA]</scope>
    <source>
        <strain evidence="3">DSM 25232 / NCIMB 14723 / 92V</strain>
    </source>
</reference>
<gene>
    <name evidence="2" type="ORF">SAMN04487910_2156</name>
</gene>
<protein>
    <recommendedName>
        <fullName evidence="4">Tetratricopeptide repeat-containing protein</fullName>
    </recommendedName>
</protein>
<evidence type="ECO:0000313" key="2">
    <source>
        <dbReference type="EMBL" id="SEL25045.1"/>
    </source>
</evidence>
<dbReference type="STRING" id="1038014.SAMN04487910_2156"/>
<keyword evidence="1" id="KW-0812">Transmembrane</keyword>
<name>A0A1H7NPU2_AQUAM</name>
<evidence type="ECO:0000256" key="1">
    <source>
        <dbReference type="SAM" id="Phobius"/>
    </source>
</evidence>
<dbReference type="OrthoDB" id="979271at2"/>
<evidence type="ECO:0000313" key="3">
    <source>
        <dbReference type="Proteomes" id="UP000198521"/>
    </source>
</evidence>
<dbReference type="AlphaFoldDB" id="A0A1H7NPU2"/>